<dbReference type="EMBL" id="JAGTUU010000006">
    <property type="protein sequence ID" value="MBS0125463.1"/>
    <property type="molecule type" value="Genomic_DNA"/>
</dbReference>
<dbReference type="Proteomes" id="UP000681356">
    <property type="component" value="Unassembled WGS sequence"/>
</dbReference>
<proteinExistence type="predicted"/>
<evidence type="ECO:0000313" key="3">
    <source>
        <dbReference type="Proteomes" id="UP000681356"/>
    </source>
</evidence>
<organism evidence="2 3">
    <name type="scientific">Thetidibacter halocola</name>
    <dbReference type="NCBI Taxonomy" id="2827239"/>
    <lineage>
        <taxon>Bacteria</taxon>
        <taxon>Pseudomonadati</taxon>
        <taxon>Pseudomonadota</taxon>
        <taxon>Alphaproteobacteria</taxon>
        <taxon>Rhodobacterales</taxon>
        <taxon>Roseobacteraceae</taxon>
        <taxon>Thetidibacter</taxon>
    </lineage>
</organism>
<name>A0A8J8BAQ5_9RHOB</name>
<reference evidence="2" key="1">
    <citation type="submission" date="2021-04" db="EMBL/GenBank/DDBJ databases">
        <authorList>
            <person name="Yoon J."/>
        </authorList>
    </citation>
    <scope>NUCLEOTIDE SEQUENCE</scope>
    <source>
        <strain evidence="2">KMU-90</strain>
    </source>
</reference>
<dbReference type="CDD" id="cd03454">
    <property type="entry name" value="YdeM"/>
    <property type="match status" value="1"/>
</dbReference>
<dbReference type="InterPro" id="IPR002539">
    <property type="entry name" value="MaoC-like_dom"/>
</dbReference>
<dbReference type="InterPro" id="IPR052342">
    <property type="entry name" value="MCH/BMMD"/>
</dbReference>
<accession>A0A8J8BAQ5</accession>
<evidence type="ECO:0000313" key="2">
    <source>
        <dbReference type="EMBL" id="MBS0125463.1"/>
    </source>
</evidence>
<keyword evidence="3" id="KW-1185">Reference proteome</keyword>
<gene>
    <name evidence="2" type="ORF">KB874_15350</name>
</gene>
<dbReference type="PANTHER" id="PTHR43664">
    <property type="entry name" value="MONOAMINE OXIDASE-RELATED"/>
    <property type="match status" value="1"/>
</dbReference>
<dbReference type="Pfam" id="PF01575">
    <property type="entry name" value="MaoC_dehydratas"/>
    <property type="match status" value="1"/>
</dbReference>
<dbReference type="Gene3D" id="3.10.129.10">
    <property type="entry name" value="Hotdog Thioesterase"/>
    <property type="match status" value="1"/>
</dbReference>
<feature type="domain" description="MaoC-like" evidence="1">
    <location>
        <begin position="13"/>
        <end position="110"/>
    </location>
</feature>
<comment type="caution">
    <text evidence="2">The sequence shown here is derived from an EMBL/GenBank/DDBJ whole genome shotgun (WGS) entry which is preliminary data.</text>
</comment>
<dbReference type="InterPro" id="IPR029069">
    <property type="entry name" value="HotDog_dom_sf"/>
</dbReference>
<sequence>MAFEDFPLGHRFTTSTVTLTEEAIIAFAQANDPQPFHLDAEAAKESPYGGIIASGFQTMIEAFKLTLAEGGWADASMGSPGMEEVRWILPVRPGDTLHVEAEVLKSTASRSKPDRGFTVIRYDVLNQAGERVMSYTSTHMLRRRAA</sequence>
<dbReference type="AlphaFoldDB" id="A0A8J8BAQ5"/>
<dbReference type="PANTHER" id="PTHR43664:SF1">
    <property type="entry name" value="BETA-METHYLMALYL-COA DEHYDRATASE"/>
    <property type="match status" value="1"/>
</dbReference>
<protein>
    <submittedName>
        <fullName evidence="2">MaoC family dehydratase</fullName>
    </submittedName>
</protein>
<evidence type="ECO:0000259" key="1">
    <source>
        <dbReference type="Pfam" id="PF01575"/>
    </source>
</evidence>
<dbReference type="SUPFAM" id="SSF54637">
    <property type="entry name" value="Thioesterase/thiol ester dehydrase-isomerase"/>
    <property type="match status" value="1"/>
</dbReference>